<organism evidence="1 2">
    <name type="scientific">Pontivivens insulae</name>
    <dbReference type="NCBI Taxonomy" id="1639689"/>
    <lineage>
        <taxon>Bacteria</taxon>
        <taxon>Pseudomonadati</taxon>
        <taxon>Pseudomonadota</taxon>
        <taxon>Alphaproteobacteria</taxon>
        <taxon>Rhodobacterales</taxon>
        <taxon>Paracoccaceae</taxon>
        <taxon>Pontivivens</taxon>
    </lineage>
</organism>
<dbReference type="Proteomes" id="UP000244932">
    <property type="component" value="Unassembled WGS sequence"/>
</dbReference>
<protein>
    <submittedName>
        <fullName evidence="1">Uncharacterized protein</fullName>
    </submittedName>
</protein>
<proteinExistence type="predicted"/>
<evidence type="ECO:0000313" key="1">
    <source>
        <dbReference type="EMBL" id="SPF28979.1"/>
    </source>
</evidence>
<keyword evidence="2" id="KW-1185">Reference proteome</keyword>
<sequence>MALVKARTFGVIQDTTTNTYVRWMRDGSRQVPFLAVQDCFRFIGIQRTDAPNGPRIRARVRGAETCLFLRKNYRKGGKQVILGIPATNVLHIDAAFPIERKNELQRELIRLCLFLIEHGPNVLLEPYFISSEKFERPR</sequence>
<evidence type="ECO:0000313" key="2">
    <source>
        <dbReference type="Proteomes" id="UP000244932"/>
    </source>
</evidence>
<name>A0A2R8A9S9_9RHOB</name>
<gene>
    <name evidence="1" type="ORF">POI8812_01284</name>
</gene>
<dbReference type="EMBL" id="OMKW01000002">
    <property type="protein sequence ID" value="SPF28979.1"/>
    <property type="molecule type" value="Genomic_DNA"/>
</dbReference>
<dbReference type="AlphaFoldDB" id="A0A2R8A9S9"/>
<accession>A0A2R8A9S9</accession>
<reference evidence="1 2" key="1">
    <citation type="submission" date="2018-03" db="EMBL/GenBank/DDBJ databases">
        <authorList>
            <person name="Keele B.F."/>
        </authorList>
    </citation>
    <scope>NUCLEOTIDE SEQUENCE [LARGE SCALE GENOMIC DNA]</scope>
    <source>
        <strain evidence="1 2">CeCT 8812</strain>
    </source>
</reference>